<dbReference type="Proteomes" id="UP000679126">
    <property type="component" value="Unassembled WGS sequence"/>
</dbReference>
<dbReference type="RefSeq" id="WP_209147341.1">
    <property type="nucleotide sequence ID" value="NZ_JAGHKP010000003.1"/>
</dbReference>
<comment type="caution">
    <text evidence="3">The sequence shown here is derived from an EMBL/GenBank/DDBJ whole genome shotgun (WGS) entry which is preliminary data.</text>
</comment>
<feature type="coiled-coil region" evidence="2">
    <location>
        <begin position="102"/>
        <end position="161"/>
    </location>
</feature>
<dbReference type="Gene3D" id="1.20.1600.10">
    <property type="entry name" value="Outer membrane efflux proteins (OEP)"/>
    <property type="match status" value="1"/>
</dbReference>
<keyword evidence="4" id="KW-1185">Reference proteome</keyword>
<evidence type="ECO:0000256" key="1">
    <source>
        <dbReference type="ARBA" id="ARBA00007613"/>
    </source>
</evidence>
<name>A0ABS3YHS7_9BACT</name>
<protein>
    <submittedName>
        <fullName evidence="3">TolC family protein</fullName>
    </submittedName>
</protein>
<organism evidence="3 4">
    <name type="scientific">Chitinophaga chungangae</name>
    <dbReference type="NCBI Taxonomy" id="2821488"/>
    <lineage>
        <taxon>Bacteria</taxon>
        <taxon>Pseudomonadati</taxon>
        <taxon>Bacteroidota</taxon>
        <taxon>Chitinophagia</taxon>
        <taxon>Chitinophagales</taxon>
        <taxon>Chitinophagaceae</taxon>
        <taxon>Chitinophaga</taxon>
    </lineage>
</organism>
<dbReference type="Pfam" id="PF02321">
    <property type="entry name" value="OEP"/>
    <property type="match status" value="1"/>
</dbReference>
<gene>
    <name evidence="3" type="ORF">J7I43_18495</name>
</gene>
<sequence>MFAQTQPTQPAAGKPSIEDRLVELAMANPAVKVRDYERAKTVSELNKAGSNWLNYITASANFNAVTLKLVDQAELGTQLYYPLWNVGVNVPLGSLFGKGSDVKIARRNLDIATAQQETARRQIKAMVLSKYRDYEKSKALLQLQQESVDEDQAAFEQAEAKYSTSSITYEEYNAASKRYKEGQAKIITLERDIAIAKLEVEEIIGVNLDDVINAK</sequence>
<dbReference type="InterPro" id="IPR003423">
    <property type="entry name" value="OMP_efflux"/>
</dbReference>
<keyword evidence="2" id="KW-0175">Coiled coil</keyword>
<reference evidence="4" key="1">
    <citation type="submission" date="2021-03" db="EMBL/GenBank/DDBJ databases">
        <title>Assistant Professor.</title>
        <authorList>
            <person name="Huq M.A."/>
        </authorList>
    </citation>
    <scope>NUCLEOTIDE SEQUENCE [LARGE SCALE GENOMIC DNA]</scope>
    <source>
        <strain evidence="4">MAH-28</strain>
    </source>
</reference>
<dbReference type="SUPFAM" id="SSF56954">
    <property type="entry name" value="Outer membrane efflux proteins (OEP)"/>
    <property type="match status" value="1"/>
</dbReference>
<comment type="similarity">
    <text evidence="1">Belongs to the outer membrane factor (OMF) (TC 1.B.17) family.</text>
</comment>
<proteinExistence type="inferred from homology"/>
<accession>A0ABS3YHS7</accession>
<evidence type="ECO:0000313" key="4">
    <source>
        <dbReference type="Proteomes" id="UP000679126"/>
    </source>
</evidence>
<dbReference type="EMBL" id="JAGHKP010000003">
    <property type="protein sequence ID" value="MBO9154222.1"/>
    <property type="molecule type" value="Genomic_DNA"/>
</dbReference>
<evidence type="ECO:0000313" key="3">
    <source>
        <dbReference type="EMBL" id="MBO9154222.1"/>
    </source>
</evidence>
<evidence type="ECO:0000256" key="2">
    <source>
        <dbReference type="SAM" id="Coils"/>
    </source>
</evidence>